<evidence type="ECO:0000256" key="1">
    <source>
        <dbReference type="ARBA" id="ARBA00011046"/>
    </source>
</evidence>
<evidence type="ECO:0000313" key="5">
    <source>
        <dbReference type="EMBL" id="MFD2544430.1"/>
    </source>
</evidence>
<evidence type="ECO:0000313" key="6">
    <source>
        <dbReference type="Proteomes" id="UP001597394"/>
    </source>
</evidence>
<reference evidence="6" key="1">
    <citation type="journal article" date="2019" name="Int. J. Syst. Evol. Microbiol.">
        <title>The Global Catalogue of Microorganisms (GCM) 10K type strain sequencing project: providing services to taxonomists for standard genome sequencing and annotation.</title>
        <authorList>
            <consortium name="The Broad Institute Genomics Platform"/>
            <consortium name="The Broad Institute Genome Sequencing Center for Infectious Disease"/>
            <person name="Wu L."/>
            <person name="Ma J."/>
        </authorList>
    </citation>
    <scope>NUCLEOTIDE SEQUENCE [LARGE SCALE GENOMIC DNA]</scope>
    <source>
        <strain evidence="6">KCTC 52204</strain>
    </source>
</reference>
<dbReference type="SUPFAM" id="SSF46785">
    <property type="entry name" value="Winged helix' DNA-binding domain"/>
    <property type="match status" value="1"/>
</dbReference>
<accession>A0ABW5K937</accession>
<dbReference type="Gene3D" id="1.10.4040.10">
    <property type="entry name" value="Penicillinase repressor domain"/>
    <property type="match status" value="1"/>
</dbReference>
<protein>
    <submittedName>
        <fullName evidence="5">BlaI/MecI/CopY family transcriptional regulator</fullName>
    </submittedName>
</protein>
<evidence type="ECO:0000256" key="2">
    <source>
        <dbReference type="ARBA" id="ARBA00023015"/>
    </source>
</evidence>
<proteinExistence type="inferred from homology"/>
<evidence type="ECO:0000256" key="3">
    <source>
        <dbReference type="ARBA" id="ARBA00023125"/>
    </source>
</evidence>
<dbReference type="InterPro" id="IPR036390">
    <property type="entry name" value="WH_DNA-bd_sf"/>
</dbReference>
<dbReference type="InterPro" id="IPR036388">
    <property type="entry name" value="WH-like_DNA-bd_sf"/>
</dbReference>
<name>A0ABW5K937_9FLAO</name>
<dbReference type="InterPro" id="IPR005650">
    <property type="entry name" value="BlaI_family"/>
</dbReference>
<dbReference type="Pfam" id="PF03965">
    <property type="entry name" value="Penicillinase_R"/>
    <property type="match status" value="1"/>
</dbReference>
<keyword evidence="2" id="KW-0805">Transcription regulation</keyword>
<evidence type="ECO:0000256" key="4">
    <source>
        <dbReference type="ARBA" id="ARBA00023163"/>
    </source>
</evidence>
<keyword evidence="6" id="KW-1185">Reference proteome</keyword>
<comment type="similarity">
    <text evidence="1">Belongs to the BlaI transcriptional regulatory family.</text>
</comment>
<comment type="caution">
    <text evidence="5">The sequence shown here is derived from an EMBL/GenBank/DDBJ whole genome shotgun (WGS) entry which is preliminary data.</text>
</comment>
<keyword evidence="4" id="KW-0804">Transcription</keyword>
<sequence>MKINQLTHAEELLMNILWKLNSAYMKDVMEEYPEPKPHQNTVSTFIKILVEKEFLTIEKEGRIFKYTVAIPYEDYKIFRLKSFLEQYFQNSASELLKTLLDTKMLAKADLDSLFETKKLENENPIVDFIDEITSDKTLKKKEKKKQKKGKKKKK</sequence>
<dbReference type="Proteomes" id="UP001597394">
    <property type="component" value="Unassembled WGS sequence"/>
</dbReference>
<keyword evidence="3" id="KW-0238">DNA-binding</keyword>
<organism evidence="5 6">
    <name type="scientific">Kaistella montana</name>
    <dbReference type="NCBI Taxonomy" id="1849733"/>
    <lineage>
        <taxon>Bacteria</taxon>
        <taxon>Pseudomonadati</taxon>
        <taxon>Bacteroidota</taxon>
        <taxon>Flavobacteriia</taxon>
        <taxon>Flavobacteriales</taxon>
        <taxon>Weeksellaceae</taxon>
        <taxon>Chryseobacterium group</taxon>
        <taxon>Kaistella</taxon>
    </lineage>
</organism>
<dbReference type="Gene3D" id="1.10.10.10">
    <property type="entry name" value="Winged helix-like DNA-binding domain superfamily/Winged helix DNA-binding domain"/>
    <property type="match status" value="1"/>
</dbReference>
<gene>
    <name evidence="5" type="ORF">ACFSO8_03045</name>
</gene>
<dbReference type="EMBL" id="JBHULG010000001">
    <property type="protein sequence ID" value="MFD2544430.1"/>
    <property type="molecule type" value="Genomic_DNA"/>
</dbReference>
<dbReference type="RefSeq" id="WP_255927446.1">
    <property type="nucleotide sequence ID" value="NZ_JANFQP010000001.1"/>
</dbReference>